<dbReference type="PANTHER" id="PTHR33018:SF31">
    <property type="entry name" value="TRANSPOSASE, PTTA_EN_SPM, PLANT"/>
    <property type="match status" value="1"/>
</dbReference>
<dbReference type="Gene3D" id="3.40.395.10">
    <property type="entry name" value="Adenoviral Proteinase, Chain A"/>
    <property type="match status" value="1"/>
</dbReference>
<protein>
    <recommendedName>
        <fullName evidence="4">Ubiquitin-like protease family profile domain-containing protein</fullName>
    </recommendedName>
</protein>
<dbReference type="InterPro" id="IPR038765">
    <property type="entry name" value="Papain-like_cys_pep_sf"/>
</dbReference>
<dbReference type="Proteomes" id="UP000288805">
    <property type="component" value="Unassembled WGS sequence"/>
</dbReference>
<dbReference type="GO" id="GO:0006508">
    <property type="term" value="P:proteolysis"/>
    <property type="evidence" value="ECO:0007669"/>
    <property type="project" value="UniProtKB-KW"/>
</dbReference>
<evidence type="ECO:0000313" key="5">
    <source>
        <dbReference type="EMBL" id="RVW62230.1"/>
    </source>
</evidence>
<dbReference type="Pfam" id="PF02902">
    <property type="entry name" value="Peptidase_C48"/>
    <property type="match status" value="1"/>
</dbReference>
<keyword evidence="3" id="KW-0378">Hydrolase</keyword>
<keyword evidence="2" id="KW-0645">Protease</keyword>
<dbReference type="AlphaFoldDB" id="A0A438FQJ5"/>
<name>A0A438FQJ5_VITVI</name>
<evidence type="ECO:0000256" key="1">
    <source>
        <dbReference type="ARBA" id="ARBA00005234"/>
    </source>
</evidence>
<dbReference type="InterPro" id="IPR003653">
    <property type="entry name" value="Peptidase_C48_C"/>
</dbReference>
<organism evidence="5 6">
    <name type="scientific">Vitis vinifera</name>
    <name type="common">Grape</name>
    <dbReference type="NCBI Taxonomy" id="29760"/>
    <lineage>
        <taxon>Eukaryota</taxon>
        <taxon>Viridiplantae</taxon>
        <taxon>Streptophyta</taxon>
        <taxon>Embryophyta</taxon>
        <taxon>Tracheophyta</taxon>
        <taxon>Spermatophyta</taxon>
        <taxon>Magnoliopsida</taxon>
        <taxon>eudicotyledons</taxon>
        <taxon>Gunneridae</taxon>
        <taxon>Pentapetalae</taxon>
        <taxon>rosids</taxon>
        <taxon>Vitales</taxon>
        <taxon>Vitaceae</taxon>
        <taxon>Viteae</taxon>
        <taxon>Vitis</taxon>
    </lineage>
</organism>
<dbReference type="GO" id="GO:0008234">
    <property type="term" value="F:cysteine-type peptidase activity"/>
    <property type="evidence" value="ECO:0007669"/>
    <property type="project" value="InterPro"/>
</dbReference>
<dbReference type="PANTHER" id="PTHR33018">
    <property type="entry name" value="OS10G0338966 PROTEIN-RELATED"/>
    <property type="match status" value="1"/>
</dbReference>
<proteinExistence type="inferred from homology"/>
<comment type="caution">
    <text evidence="5">The sequence shown here is derived from an EMBL/GenBank/DDBJ whole genome shotgun (WGS) entry which is preliminary data.</text>
</comment>
<evidence type="ECO:0000256" key="3">
    <source>
        <dbReference type="ARBA" id="ARBA00022801"/>
    </source>
</evidence>
<accession>A0A438FQJ5</accession>
<gene>
    <name evidence="5" type="ORF">CK203_061631</name>
</gene>
<dbReference type="EMBL" id="QGNW01000781">
    <property type="protein sequence ID" value="RVW62230.1"/>
    <property type="molecule type" value="Genomic_DNA"/>
</dbReference>
<dbReference type="SUPFAM" id="SSF54001">
    <property type="entry name" value="Cysteine proteinases"/>
    <property type="match status" value="1"/>
</dbReference>
<reference evidence="5 6" key="1">
    <citation type="journal article" date="2018" name="PLoS Genet.">
        <title>Population sequencing reveals clonal diversity and ancestral inbreeding in the grapevine cultivar Chardonnay.</title>
        <authorList>
            <person name="Roach M.J."/>
            <person name="Johnson D.L."/>
            <person name="Bohlmann J."/>
            <person name="van Vuuren H.J."/>
            <person name="Jones S.J."/>
            <person name="Pretorius I.S."/>
            <person name="Schmidt S.A."/>
            <person name="Borneman A.R."/>
        </authorList>
    </citation>
    <scope>NUCLEOTIDE SEQUENCE [LARGE SCALE GENOMIC DNA]</scope>
    <source>
        <strain evidence="6">cv. Chardonnay</strain>
        <tissue evidence="5">Leaf</tissue>
    </source>
</reference>
<sequence length="435" mass="50019">MDPEEEEMPKVKHRGSTLKPEIAKNRSKGIKLKIEYNSLGSHIGENSVELSSYLGTITRTHVPIIVESWRKVPKETKEKLWDLITEYRKVQKSRRDKHIYNHYLGRKGYARFEQDILQAEGGIGRVIEVFYGRKHDELLENAKETGLPPPGPNDILGQALGKPDHPGRVVGQDRLVRPSSYFHQPSDDMKKIKEEIWEMVRKEMEDAATRQVMSPPTPHSDMGSNNMRQQLVLQPVVAEKPMFKMIEEPQPPEPPLKHKVIKCKLAVERKGNVVATDARLPFPNPYEIINVGDAICALSLTGQQALSYLKLNILSFHWVLVVIEPRKMIVHYLDPMHHKPCEDLKDIVNMALRISAKKTSKREPSWQLVQCPRQEGGFKCGYFVMRFIKEIIFYPTIIASKFGDKKTYSQVEFDEIRGEWATFVLQLIMNHVDAL</sequence>
<evidence type="ECO:0000313" key="6">
    <source>
        <dbReference type="Proteomes" id="UP000288805"/>
    </source>
</evidence>
<comment type="similarity">
    <text evidence="1">Belongs to the peptidase C48 family.</text>
</comment>
<feature type="domain" description="Ubiquitin-like protease family profile" evidence="4">
    <location>
        <begin position="311"/>
        <end position="396"/>
    </location>
</feature>
<evidence type="ECO:0000256" key="2">
    <source>
        <dbReference type="ARBA" id="ARBA00022670"/>
    </source>
</evidence>
<evidence type="ECO:0000259" key="4">
    <source>
        <dbReference type="Pfam" id="PF02902"/>
    </source>
</evidence>